<comment type="caution">
    <text evidence="2">The sequence shown here is derived from an EMBL/GenBank/DDBJ whole genome shotgun (WGS) entry which is preliminary data.</text>
</comment>
<organism evidence="2 3">
    <name type="scientific">Eumeta variegata</name>
    <name type="common">Bagworm moth</name>
    <name type="synonym">Eumeta japonica</name>
    <dbReference type="NCBI Taxonomy" id="151549"/>
    <lineage>
        <taxon>Eukaryota</taxon>
        <taxon>Metazoa</taxon>
        <taxon>Ecdysozoa</taxon>
        <taxon>Arthropoda</taxon>
        <taxon>Hexapoda</taxon>
        <taxon>Insecta</taxon>
        <taxon>Pterygota</taxon>
        <taxon>Neoptera</taxon>
        <taxon>Endopterygota</taxon>
        <taxon>Lepidoptera</taxon>
        <taxon>Glossata</taxon>
        <taxon>Ditrysia</taxon>
        <taxon>Tineoidea</taxon>
        <taxon>Psychidae</taxon>
        <taxon>Oiketicinae</taxon>
        <taxon>Eumeta</taxon>
    </lineage>
</organism>
<accession>A0A4C1ZJ04</accession>
<evidence type="ECO:0000313" key="2">
    <source>
        <dbReference type="EMBL" id="GBP88821.1"/>
    </source>
</evidence>
<proteinExistence type="predicted"/>
<name>A0A4C1ZJ04_EUMVA</name>
<dbReference type="AlphaFoldDB" id="A0A4C1ZJ04"/>
<evidence type="ECO:0000256" key="1">
    <source>
        <dbReference type="SAM" id="MobiDB-lite"/>
    </source>
</evidence>
<dbReference type="Proteomes" id="UP000299102">
    <property type="component" value="Unassembled WGS sequence"/>
</dbReference>
<gene>
    <name evidence="2" type="ORF">EVAR_65814_1</name>
</gene>
<feature type="region of interest" description="Disordered" evidence="1">
    <location>
        <begin position="130"/>
        <end position="189"/>
    </location>
</feature>
<dbReference type="EMBL" id="BGZK01001961">
    <property type="protein sequence ID" value="GBP88821.1"/>
    <property type="molecule type" value="Genomic_DNA"/>
</dbReference>
<protein>
    <submittedName>
        <fullName evidence="2">Uncharacterized protein</fullName>
    </submittedName>
</protein>
<feature type="compositionally biased region" description="Basic residues" evidence="1">
    <location>
        <begin position="130"/>
        <end position="149"/>
    </location>
</feature>
<sequence length="189" mass="20614">MIGGGAKFPVSPGVRHRTPDSVRAVIPPYLNEAARPRPARRPPPPADTPIRVGRLDDLLTLMSFYATRSPTLWQLWAERALVLDSDYYCTSVGGVIANLGYIKKGGDVAEIVLFMGRVIHLLTCARRRPVPARGARPSHRRPGSSRSGHRPGALAANSASPSARARTPRRVSCFGRHRRDIDSTEAYSG</sequence>
<keyword evidence="3" id="KW-1185">Reference proteome</keyword>
<feature type="compositionally biased region" description="Low complexity" evidence="1">
    <location>
        <begin position="150"/>
        <end position="165"/>
    </location>
</feature>
<evidence type="ECO:0000313" key="3">
    <source>
        <dbReference type="Proteomes" id="UP000299102"/>
    </source>
</evidence>
<reference evidence="2 3" key="1">
    <citation type="journal article" date="2019" name="Commun. Biol.">
        <title>The bagworm genome reveals a unique fibroin gene that provides high tensile strength.</title>
        <authorList>
            <person name="Kono N."/>
            <person name="Nakamura H."/>
            <person name="Ohtoshi R."/>
            <person name="Tomita M."/>
            <person name="Numata K."/>
            <person name="Arakawa K."/>
        </authorList>
    </citation>
    <scope>NUCLEOTIDE SEQUENCE [LARGE SCALE GENOMIC DNA]</scope>
</reference>